<dbReference type="InterPro" id="IPR006612">
    <property type="entry name" value="THAP_Znf"/>
</dbReference>
<organism evidence="7 8">
    <name type="scientific">Strongylus vulgaris</name>
    <name type="common">Blood worm</name>
    <dbReference type="NCBI Taxonomy" id="40348"/>
    <lineage>
        <taxon>Eukaryota</taxon>
        <taxon>Metazoa</taxon>
        <taxon>Ecdysozoa</taxon>
        <taxon>Nematoda</taxon>
        <taxon>Chromadorea</taxon>
        <taxon>Rhabditida</taxon>
        <taxon>Rhabditina</taxon>
        <taxon>Rhabditomorpha</taxon>
        <taxon>Strongyloidea</taxon>
        <taxon>Strongylidae</taxon>
        <taxon>Strongylus</taxon>
    </lineage>
</organism>
<evidence type="ECO:0000256" key="2">
    <source>
        <dbReference type="ARBA" id="ARBA00022771"/>
    </source>
</evidence>
<keyword evidence="2 5" id="KW-0863">Zinc-finger</keyword>
<accession>A0A3P7IM58</accession>
<evidence type="ECO:0000256" key="1">
    <source>
        <dbReference type="ARBA" id="ARBA00022723"/>
    </source>
</evidence>
<reference evidence="7 8" key="1">
    <citation type="submission" date="2018-11" db="EMBL/GenBank/DDBJ databases">
        <authorList>
            <consortium name="Pathogen Informatics"/>
        </authorList>
    </citation>
    <scope>NUCLEOTIDE SEQUENCE [LARGE SCALE GENOMIC DNA]</scope>
</reference>
<evidence type="ECO:0000259" key="6">
    <source>
        <dbReference type="PROSITE" id="PS50950"/>
    </source>
</evidence>
<dbReference type="PROSITE" id="PS50950">
    <property type="entry name" value="ZF_THAP"/>
    <property type="match status" value="1"/>
</dbReference>
<keyword evidence="3" id="KW-0862">Zinc</keyword>
<sequence>MSRRYGRGGRMEGKAFGYERSRVEIESDISRQNALIIKLVNSLRDENADTERAQMMIRQVILPEKLRSFPFRICSRHFDPTCSDPSFPVAPTINLPVKPFYSREELLLRLRRRYVYLSEVGYEDVDIDKLEPNGVLISSSGDPIICCVPGCSYKSSGISLFSGRHIKMYSIPSNSVEFEKWRKAIQSGIGLPGTFEFRLPANGHICEMHFAEGKRYTRGLMQVA</sequence>
<dbReference type="GO" id="GO:0003677">
    <property type="term" value="F:DNA binding"/>
    <property type="evidence" value="ECO:0007669"/>
    <property type="project" value="UniProtKB-UniRule"/>
</dbReference>
<protein>
    <recommendedName>
        <fullName evidence="6">THAP-type domain-containing protein</fullName>
    </recommendedName>
</protein>
<dbReference type="Proteomes" id="UP000270094">
    <property type="component" value="Unassembled WGS sequence"/>
</dbReference>
<evidence type="ECO:0000256" key="4">
    <source>
        <dbReference type="ARBA" id="ARBA00023125"/>
    </source>
</evidence>
<feature type="domain" description="THAP-type" evidence="6">
    <location>
        <begin position="142"/>
        <end position="224"/>
    </location>
</feature>
<evidence type="ECO:0000313" key="8">
    <source>
        <dbReference type="Proteomes" id="UP000270094"/>
    </source>
</evidence>
<gene>
    <name evidence="7" type="ORF">SVUK_LOCUS1662</name>
</gene>
<dbReference type="GO" id="GO:0008270">
    <property type="term" value="F:zinc ion binding"/>
    <property type="evidence" value="ECO:0007669"/>
    <property type="project" value="UniProtKB-KW"/>
</dbReference>
<dbReference type="SUPFAM" id="SSF57716">
    <property type="entry name" value="Glucocorticoid receptor-like (DNA-binding domain)"/>
    <property type="match status" value="1"/>
</dbReference>
<name>A0A3P7IM58_STRVU</name>
<dbReference type="AlphaFoldDB" id="A0A3P7IM58"/>
<evidence type="ECO:0000313" key="7">
    <source>
        <dbReference type="EMBL" id="VDM66664.1"/>
    </source>
</evidence>
<dbReference type="EMBL" id="UYYB01003407">
    <property type="protein sequence ID" value="VDM66664.1"/>
    <property type="molecule type" value="Genomic_DNA"/>
</dbReference>
<dbReference type="Pfam" id="PF05485">
    <property type="entry name" value="THAP"/>
    <property type="match status" value="1"/>
</dbReference>
<keyword evidence="8" id="KW-1185">Reference proteome</keyword>
<dbReference type="OrthoDB" id="5866705at2759"/>
<keyword evidence="1" id="KW-0479">Metal-binding</keyword>
<evidence type="ECO:0000256" key="5">
    <source>
        <dbReference type="PROSITE-ProRule" id="PRU00309"/>
    </source>
</evidence>
<evidence type="ECO:0000256" key="3">
    <source>
        <dbReference type="ARBA" id="ARBA00022833"/>
    </source>
</evidence>
<proteinExistence type="predicted"/>
<keyword evidence="4 5" id="KW-0238">DNA-binding</keyword>